<dbReference type="EMBL" id="CAXLJM020000104">
    <property type="protein sequence ID" value="CAL8134268.1"/>
    <property type="molecule type" value="Genomic_DNA"/>
</dbReference>
<reference evidence="4 5" key="1">
    <citation type="submission" date="2024-08" db="EMBL/GenBank/DDBJ databases">
        <authorList>
            <person name="Cucini C."/>
            <person name="Frati F."/>
        </authorList>
    </citation>
    <scope>NUCLEOTIDE SEQUENCE [LARGE SCALE GENOMIC DNA]</scope>
</reference>
<dbReference type="PANTHER" id="PTHR11005">
    <property type="entry name" value="LYSOSOMAL ACID LIPASE-RELATED"/>
    <property type="match status" value="1"/>
</dbReference>
<dbReference type="InterPro" id="IPR006693">
    <property type="entry name" value="AB_hydrolase_lipase"/>
</dbReference>
<evidence type="ECO:0000259" key="3">
    <source>
        <dbReference type="Pfam" id="PF04083"/>
    </source>
</evidence>
<dbReference type="InterPro" id="IPR025483">
    <property type="entry name" value="Lipase_euk"/>
</dbReference>
<evidence type="ECO:0000256" key="1">
    <source>
        <dbReference type="ARBA" id="ARBA00010701"/>
    </source>
</evidence>
<dbReference type="SUPFAM" id="SSF53474">
    <property type="entry name" value="alpha/beta-Hydrolases"/>
    <property type="match status" value="1"/>
</dbReference>
<evidence type="ECO:0000313" key="5">
    <source>
        <dbReference type="Proteomes" id="UP001642540"/>
    </source>
</evidence>
<feature type="domain" description="Partial AB-hydrolase lipase" evidence="3">
    <location>
        <begin position="76"/>
        <end position="135"/>
    </location>
</feature>
<dbReference type="InterPro" id="IPR029058">
    <property type="entry name" value="AB_hydrolase_fold"/>
</dbReference>
<keyword evidence="5" id="KW-1185">Reference proteome</keyword>
<evidence type="ECO:0000256" key="2">
    <source>
        <dbReference type="SAM" id="SignalP"/>
    </source>
</evidence>
<gene>
    <name evidence="4" type="ORF">ODALV1_LOCUS25445</name>
</gene>
<organism evidence="4 5">
    <name type="scientific">Orchesella dallaii</name>
    <dbReference type="NCBI Taxonomy" id="48710"/>
    <lineage>
        <taxon>Eukaryota</taxon>
        <taxon>Metazoa</taxon>
        <taxon>Ecdysozoa</taxon>
        <taxon>Arthropoda</taxon>
        <taxon>Hexapoda</taxon>
        <taxon>Collembola</taxon>
        <taxon>Entomobryomorpha</taxon>
        <taxon>Entomobryoidea</taxon>
        <taxon>Orchesellidae</taxon>
        <taxon>Orchesellinae</taxon>
        <taxon>Orchesella</taxon>
    </lineage>
</organism>
<feature type="chain" id="PRO_5045162753" description="Partial AB-hydrolase lipase domain-containing protein" evidence="2">
    <location>
        <begin position="31"/>
        <end position="451"/>
    </location>
</feature>
<dbReference type="Pfam" id="PF04083">
    <property type="entry name" value="Abhydro_lipase"/>
    <property type="match status" value="1"/>
</dbReference>
<dbReference type="Gene3D" id="3.40.50.1820">
    <property type="entry name" value="alpha/beta hydrolase"/>
    <property type="match status" value="1"/>
</dbReference>
<proteinExistence type="inferred from homology"/>
<comment type="caution">
    <text evidence="4">The sequence shown here is derived from an EMBL/GenBank/DDBJ whole genome shotgun (WGS) entry which is preliminary data.</text>
</comment>
<keyword evidence="2" id="KW-0732">Signal</keyword>
<sequence>MKFISQNFGFSSLRFPLLLFFALFLDLTRAQVYTPDNVCAANPPNPLKLSGPFSTCAASVKNILGQKHPDQNKKTPDILATYNYPFETHNVTTKDGYILTVYRITGSPNSKKKSNGPKQAVYVNHGLGAASDGWNFQPGNRNLPFKLADAGYEVWLSNCRGTTYSLGHTSKNANTDITYWDFSFHEMGIYDVPAVTDKILSESKTKKIFYVGHSMGTTQYFISLSEVAGMNDKIAAGFLLAPIAYIGHLNSPLRVAFQLLAPYPLYQAATLALMGKIQSAAQYRKQLNLSGGDVCDLTATKCGVCDNLVFLLFGYDASQMNNTELPNILAKFPNNIGVKWLSHYAQNIVSCEFKQYDYGPALNMKTYGSSKPPAYDLQKITAPTYFFYGQQDNLGPPNDVQITAKKMKSGTLKGNYKVANKNFNHVDFITGKDADKLIYNRILREMKRYKS</sequence>
<dbReference type="Proteomes" id="UP001642540">
    <property type="component" value="Unassembled WGS sequence"/>
</dbReference>
<name>A0ABP1RRW5_9HEXA</name>
<feature type="signal peptide" evidence="2">
    <location>
        <begin position="1"/>
        <end position="30"/>
    </location>
</feature>
<comment type="similarity">
    <text evidence="1">Belongs to the AB hydrolase superfamily. Lipase family.</text>
</comment>
<accession>A0ABP1RRW5</accession>
<evidence type="ECO:0000313" key="4">
    <source>
        <dbReference type="EMBL" id="CAL8134268.1"/>
    </source>
</evidence>
<dbReference type="PIRSF" id="PIRSF000862">
    <property type="entry name" value="Steryl_ester_lip"/>
    <property type="match status" value="1"/>
</dbReference>
<protein>
    <recommendedName>
        <fullName evidence="3">Partial AB-hydrolase lipase domain-containing protein</fullName>
    </recommendedName>
</protein>